<protein>
    <recommendedName>
        <fullName evidence="10">MATE family efflux transporter</fullName>
    </recommendedName>
</protein>
<evidence type="ECO:0000256" key="3">
    <source>
        <dbReference type="ARBA" id="ARBA00022475"/>
    </source>
</evidence>
<sequence>MKTELNSRQFYRTVAVLVLPIALQNLINVGVTSADVIMLGRVGENALSGVSLANQVYFILSLIYFGLTSGAAVLTAQYWGKQDVRTIERILGISLRVGIYAGLLFTVVAWLFPVPVMKIFTNEPTVIAEGVKYLKIVSCSYVLSGITCVYLSIMRSVERVIVATVVYLISLIVNVVINAILIFGLLGAPQLGSQGAAVGTLVARCTEILLVIIYARKFNDTVKVRFRDLLERSPQLMSDFRVYAVPVLLNELAWGLGMAMISAIVGHLGSAAVAAHSVTQVSRQLAMVVGFGVASATAILCGKAIGERKEELAKEYARRLTRLSIVVGVCGSCVILAVLPLLHRVMNLTPQARSYLTVMFFIMAYFVIFQTLNSTWIVGVFRSGGDTRFGLILDSAALWGVSICVGAFSAFVLKIPMPWVYMILCADEVIKMPFSWKRYRSYRWLKNITR</sequence>
<evidence type="ECO:0000256" key="2">
    <source>
        <dbReference type="ARBA" id="ARBA00022448"/>
    </source>
</evidence>
<name>C0CK60_BLAHS</name>
<organism evidence="8 9">
    <name type="scientific">Blautia hydrogenotrophica (strain DSM 10507 / JCM 14656 / S5a33)</name>
    <name type="common">Ruminococcus hydrogenotrophicus</name>
    <dbReference type="NCBI Taxonomy" id="476272"/>
    <lineage>
        <taxon>Bacteria</taxon>
        <taxon>Bacillati</taxon>
        <taxon>Bacillota</taxon>
        <taxon>Clostridia</taxon>
        <taxon>Lachnospirales</taxon>
        <taxon>Lachnospiraceae</taxon>
        <taxon>Blautia</taxon>
    </lineage>
</organism>
<comment type="caution">
    <text evidence="8">The sequence shown here is derived from an EMBL/GenBank/DDBJ whole genome shotgun (WGS) entry which is preliminary data.</text>
</comment>
<dbReference type="eggNOG" id="COG0534">
    <property type="taxonomic scope" value="Bacteria"/>
</dbReference>
<reference evidence="8 9" key="1">
    <citation type="submission" date="2009-01" db="EMBL/GenBank/DDBJ databases">
        <authorList>
            <person name="Fulton L."/>
            <person name="Clifton S."/>
            <person name="Fulton B."/>
            <person name="Xu J."/>
            <person name="Minx P."/>
            <person name="Pepin K.H."/>
            <person name="Johnson M."/>
            <person name="Bhonagiri V."/>
            <person name="Nash W.E."/>
            <person name="Mardis E.R."/>
            <person name="Wilson R.K."/>
        </authorList>
    </citation>
    <scope>NUCLEOTIDE SEQUENCE [LARGE SCALE GENOMIC DNA]</scope>
    <source>
        <strain evidence="9">DSM 10507 / JCM 14656 / S5a33</strain>
    </source>
</reference>
<dbReference type="PANTHER" id="PTHR42925:SF2">
    <property type="entry name" value="NA+ DRIVEN MULTIDRUG EFFLUX PUMP"/>
    <property type="match status" value="1"/>
</dbReference>
<dbReference type="NCBIfam" id="TIGR00797">
    <property type="entry name" value="matE"/>
    <property type="match status" value="1"/>
</dbReference>
<keyword evidence="4 7" id="KW-0812">Transmembrane</keyword>
<evidence type="ECO:0000313" key="9">
    <source>
        <dbReference type="Proteomes" id="UP000003100"/>
    </source>
</evidence>
<evidence type="ECO:0008006" key="10">
    <source>
        <dbReference type="Google" id="ProtNLM"/>
    </source>
</evidence>
<dbReference type="InterPro" id="IPR048279">
    <property type="entry name" value="MdtK-like"/>
</dbReference>
<reference evidence="8 9" key="2">
    <citation type="submission" date="2009-02" db="EMBL/GenBank/DDBJ databases">
        <title>Draft genome sequence of Blautia hydrogenotrophica DSM 10507 (Ruminococcus hydrogenotrophicus DSM 10507).</title>
        <authorList>
            <person name="Sudarsanam P."/>
            <person name="Ley R."/>
            <person name="Guruge J."/>
            <person name="Turnbaugh P.J."/>
            <person name="Mahowald M."/>
            <person name="Liep D."/>
            <person name="Gordon J."/>
        </authorList>
    </citation>
    <scope>NUCLEOTIDE SEQUENCE [LARGE SCALE GENOMIC DNA]</scope>
    <source>
        <strain evidence="9">DSM 10507 / JCM 14656 / S5a33</strain>
    </source>
</reference>
<dbReference type="HOGENOM" id="CLU_012893_5_1_9"/>
<comment type="subcellular location">
    <subcellularLocation>
        <location evidence="1">Cell membrane</location>
        <topology evidence="1">Multi-pass membrane protein</topology>
    </subcellularLocation>
</comment>
<feature type="transmembrane region" description="Helical" evidence="7">
    <location>
        <begin position="91"/>
        <end position="113"/>
    </location>
</feature>
<dbReference type="GO" id="GO:0042910">
    <property type="term" value="F:xenobiotic transmembrane transporter activity"/>
    <property type="evidence" value="ECO:0007669"/>
    <property type="project" value="InterPro"/>
</dbReference>
<feature type="transmembrane region" description="Helical" evidence="7">
    <location>
        <begin position="391"/>
        <end position="413"/>
    </location>
</feature>
<feature type="transmembrane region" description="Helical" evidence="7">
    <location>
        <begin position="242"/>
        <end position="265"/>
    </location>
</feature>
<feature type="transmembrane region" description="Helical" evidence="7">
    <location>
        <begin position="355"/>
        <end position="379"/>
    </location>
</feature>
<feature type="transmembrane region" description="Helical" evidence="7">
    <location>
        <begin position="194"/>
        <end position="215"/>
    </location>
</feature>
<gene>
    <name evidence="8" type="ORF">RUMHYD_01230</name>
</gene>
<dbReference type="GeneID" id="86820490"/>
<evidence type="ECO:0000256" key="4">
    <source>
        <dbReference type="ARBA" id="ARBA00022692"/>
    </source>
</evidence>
<feature type="transmembrane region" description="Helical" evidence="7">
    <location>
        <begin position="165"/>
        <end position="188"/>
    </location>
</feature>
<evidence type="ECO:0000256" key="1">
    <source>
        <dbReference type="ARBA" id="ARBA00004651"/>
    </source>
</evidence>
<proteinExistence type="predicted"/>
<keyword evidence="2" id="KW-0813">Transport</keyword>
<accession>C0CK60</accession>
<dbReference type="PATRIC" id="fig|476272.21.peg.2576"/>
<evidence type="ECO:0000256" key="6">
    <source>
        <dbReference type="ARBA" id="ARBA00023136"/>
    </source>
</evidence>
<keyword evidence="3" id="KW-1003">Cell membrane</keyword>
<evidence type="ECO:0000313" key="8">
    <source>
        <dbReference type="EMBL" id="EEG49849.1"/>
    </source>
</evidence>
<dbReference type="Proteomes" id="UP000003100">
    <property type="component" value="Unassembled WGS sequence"/>
</dbReference>
<keyword evidence="5 7" id="KW-1133">Transmembrane helix</keyword>
<feature type="transmembrane region" description="Helical" evidence="7">
    <location>
        <begin position="323"/>
        <end position="343"/>
    </location>
</feature>
<feature type="transmembrane region" description="Helical" evidence="7">
    <location>
        <begin position="57"/>
        <end position="79"/>
    </location>
</feature>
<dbReference type="GO" id="GO:0005886">
    <property type="term" value="C:plasma membrane"/>
    <property type="evidence" value="ECO:0007669"/>
    <property type="project" value="UniProtKB-SubCell"/>
</dbReference>
<dbReference type="RefSeq" id="WP_005947180.1">
    <property type="nucleotide sequence ID" value="NZ_CP136423.1"/>
</dbReference>
<dbReference type="PANTHER" id="PTHR42925">
    <property type="entry name" value="MULTIDRUG AND TOXIN EFFLUX PROTEIN MATE FAMILY"/>
    <property type="match status" value="1"/>
</dbReference>
<feature type="transmembrane region" description="Helical" evidence="7">
    <location>
        <begin position="133"/>
        <end position="153"/>
    </location>
</feature>
<dbReference type="Pfam" id="PF01554">
    <property type="entry name" value="MatE"/>
    <property type="match status" value="2"/>
</dbReference>
<dbReference type="CDD" id="cd13134">
    <property type="entry name" value="MATE_like_8"/>
    <property type="match status" value="1"/>
</dbReference>
<dbReference type="EMBL" id="ACBZ01000058">
    <property type="protein sequence ID" value="EEG49849.1"/>
    <property type="molecule type" value="Genomic_DNA"/>
</dbReference>
<feature type="transmembrane region" description="Helical" evidence="7">
    <location>
        <begin position="285"/>
        <end position="302"/>
    </location>
</feature>
<evidence type="ECO:0000256" key="7">
    <source>
        <dbReference type="SAM" id="Phobius"/>
    </source>
</evidence>
<dbReference type="InterPro" id="IPR002528">
    <property type="entry name" value="MATE_fam"/>
</dbReference>
<dbReference type="AlphaFoldDB" id="C0CK60"/>
<evidence type="ECO:0000256" key="5">
    <source>
        <dbReference type="ARBA" id="ARBA00022989"/>
    </source>
</evidence>
<dbReference type="PIRSF" id="PIRSF006603">
    <property type="entry name" value="DinF"/>
    <property type="match status" value="1"/>
</dbReference>
<dbReference type="GO" id="GO:0015297">
    <property type="term" value="F:antiporter activity"/>
    <property type="evidence" value="ECO:0007669"/>
    <property type="project" value="InterPro"/>
</dbReference>
<dbReference type="InterPro" id="IPR047135">
    <property type="entry name" value="YsiQ"/>
</dbReference>
<keyword evidence="9" id="KW-1185">Reference proteome</keyword>
<keyword evidence="6 7" id="KW-0472">Membrane</keyword>